<feature type="transmembrane region" description="Helical" evidence="1">
    <location>
        <begin position="311"/>
        <end position="329"/>
    </location>
</feature>
<feature type="transmembrane region" description="Helical" evidence="1">
    <location>
        <begin position="87"/>
        <end position="104"/>
    </location>
</feature>
<dbReference type="RefSeq" id="WP_095642120.1">
    <property type="nucleotide sequence ID" value="NZ_LMVO01000013.1"/>
</dbReference>
<feature type="transmembrane region" description="Helical" evidence="1">
    <location>
        <begin position="264"/>
        <end position="282"/>
    </location>
</feature>
<dbReference type="EMBL" id="LMVO01000013">
    <property type="protein sequence ID" value="PAV09387.1"/>
    <property type="molecule type" value="Genomic_DNA"/>
</dbReference>
<feature type="transmembrane region" description="Helical" evidence="1">
    <location>
        <begin position="242"/>
        <end position="258"/>
    </location>
</feature>
<sequence>MEPRTSITFIHKLLQYVPHLGILSSILLMALLAISGSWLLLSFAVMLLIPVIMVSIIFLWKKQSLQKSLPELAEECLFDFNIRAETFCKIYAILLLLTLSWILFANSRDWLFLLLIVLMYGVSIVQLFSKTLKSRWVVAQLTLTSLIVVLTKQFCYYYYYNTGDSIAHALYAFTYIQSGGIPATDLIGGYAEFFLFHIESAITALLTGVAPISATYIAAAIPIIIGVVFVYYIALSLTKSERTAAIGSLCYLLTPVVFNYAFRSAPRTMATLAFLIILYLFLQRKEWSSWIVWGCTALFALYMIMVHHAQLPLIIAVMTGIILSYWIYFRKFTKNQIGIMILFYLIPFIYYLYTYLGTMVGILNRQFFGVFGSVDFTETTEVVSETVQLSTYLNLSAGIFMLVTILFGIFYLIQPQNMHKKAIVFLPLTLLLFPIFLPGVADASALLSSMEQIGRMQIVLAPVFAVVMGIGSVILLNLINTMTKSRKTAAIFLIIFLLLFVISSVIIYNSKDSTPFENTELSEKNYFNEDEIAMYMNINTYIPPASEIYSEFSVSRYFPTSANYQYMGLKYYTFPLGMRTLFTSEPEYQADTYMIYREHEYLSRGLSIKIGKGAYSSKTERVYCDEESNTYFQKNTLNFESVYDNGASKLLYYP</sequence>
<keyword evidence="1" id="KW-0812">Transmembrane</keyword>
<reference evidence="2 3" key="1">
    <citation type="journal article" date="2017" name="BMC Genomics">
        <title>Genomic analysis of methanogenic archaea reveals a shift towards energy conservation.</title>
        <authorList>
            <person name="Gilmore S.P."/>
            <person name="Henske J.K."/>
            <person name="Sexton J.A."/>
            <person name="Solomon K.V."/>
            <person name="Seppala S."/>
            <person name="Yoo J.I."/>
            <person name="Huyett L.M."/>
            <person name="Pressman A."/>
            <person name="Cogan J.Z."/>
            <person name="Kivenson V."/>
            <person name="Peng X."/>
            <person name="Tan Y."/>
            <person name="Valentine D.L."/>
            <person name="O'Malley M.A."/>
        </authorList>
    </citation>
    <scope>NUCLEOTIDE SEQUENCE [LARGE SCALE GENOMIC DNA]</scope>
    <source>
        <strain evidence="2 3">XII</strain>
    </source>
</reference>
<evidence type="ECO:0000313" key="2">
    <source>
        <dbReference type="EMBL" id="PAV09387.1"/>
    </source>
</evidence>
<feature type="transmembrane region" description="Helical" evidence="1">
    <location>
        <begin position="425"/>
        <end position="447"/>
    </location>
</feature>
<evidence type="ECO:0000256" key="1">
    <source>
        <dbReference type="SAM" id="Phobius"/>
    </source>
</evidence>
<gene>
    <name evidence="2" type="ORF">ASJ83_07905</name>
</gene>
<feature type="transmembrane region" description="Helical" evidence="1">
    <location>
        <begin position="40"/>
        <end position="60"/>
    </location>
</feature>
<name>A0AAX0Q7X8_9EURY</name>
<feature type="transmembrane region" description="Helical" evidence="1">
    <location>
        <begin position="136"/>
        <end position="159"/>
    </location>
</feature>
<feature type="transmembrane region" description="Helical" evidence="1">
    <location>
        <begin position="287"/>
        <end position="305"/>
    </location>
</feature>
<accession>A0AAX0Q7X8</accession>
<protein>
    <recommendedName>
        <fullName evidence="4">Glycosyltransferase RgtA/B/C/D-like domain-containing protein</fullName>
    </recommendedName>
</protein>
<keyword evidence="3" id="KW-1185">Reference proteome</keyword>
<keyword evidence="1" id="KW-0472">Membrane</keyword>
<proteinExistence type="predicted"/>
<evidence type="ECO:0000313" key="3">
    <source>
        <dbReference type="Proteomes" id="UP000243820"/>
    </source>
</evidence>
<evidence type="ECO:0008006" key="4">
    <source>
        <dbReference type="Google" id="ProtNLM"/>
    </source>
</evidence>
<dbReference type="Proteomes" id="UP000243820">
    <property type="component" value="Unassembled WGS sequence"/>
</dbReference>
<feature type="transmembrane region" description="Helical" evidence="1">
    <location>
        <begin position="392"/>
        <end position="413"/>
    </location>
</feature>
<feature type="transmembrane region" description="Helical" evidence="1">
    <location>
        <begin position="13"/>
        <end position="34"/>
    </location>
</feature>
<keyword evidence="1" id="KW-1133">Transmembrane helix</keyword>
<feature type="transmembrane region" description="Helical" evidence="1">
    <location>
        <begin position="459"/>
        <end position="478"/>
    </location>
</feature>
<feature type="transmembrane region" description="Helical" evidence="1">
    <location>
        <begin position="341"/>
        <end position="363"/>
    </location>
</feature>
<dbReference type="AlphaFoldDB" id="A0AAX0Q7X8"/>
<feature type="transmembrane region" description="Helical" evidence="1">
    <location>
        <begin position="110"/>
        <end position="129"/>
    </location>
</feature>
<organism evidence="2 3">
    <name type="scientific">Methanocorpusculum parvum</name>
    <dbReference type="NCBI Taxonomy" id="2193"/>
    <lineage>
        <taxon>Archaea</taxon>
        <taxon>Methanobacteriati</taxon>
        <taxon>Methanobacteriota</taxon>
        <taxon>Stenosarchaea group</taxon>
        <taxon>Methanomicrobia</taxon>
        <taxon>Methanomicrobiales</taxon>
        <taxon>Methanocorpusculaceae</taxon>
        <taxon>Methanocorpusculum</taxon>
    </lineage>
</organism>
<comment type="caution">
    <text evidence="2">The sequence shown here is derived from an EMBL/GenBank/DDBJ whole genome shotgun (WGS) entry which is preliminary data.</text>
</comment>
<feature type="transmembrane region" description="Helical" evidence="1">
    <location>
        <begin position="214"/>
        <end position="235"/>
    </location>
</feature>
<feature type="transmembrane region" description="Helical" evidence="1">
    <location>
        <begin position="490"/>
        <end position="508"/>
    </location>
</feature>